<protein>
    <submittedName>
        <fullName evidence="1">Uncharacterized protein</fullName>
    </submittedName>
</protein>
<gene>
    <name evidence="2" type="ORF">B0A71_13760</name>
    <name evidence="1" type="ORF">BHE19_09640</name>
</gene>
<organism evidence="1 3">
    <name type="scientific">Flavobacterium tructae</name>
    <dbReference type="NCBI Taxonomy" id="1114873"/>
    <lineage>
        <taxon>Bacteria</taxon>
        <taxon>Pseudomonadati</taxon>
        <taxon>Bacteroidota</taxon>
        <taxon>Flavobacteriia</taxon>
        <taxon>Flavobacteriales</taxon>
        <taxon>Flavobacteriaceae</taxon>
        <taxon>Flavobacterium</taxon>
    </lineage>
</organism>
<evidence type="ECO:0000313" key="1">
    <source>
        <dbReference type="EMBL" id="OHT44968.1"/>
    </source>
</evidence>
<evidence type="ECO:0000313" key="2">
    <source>
        <dbReference type="EMBL" id="OXB19002.1"/>
    </source>
</evidence>
<evidence type="ECO:0000313" key="4">
    <source>
        <dbReference type="Proteomes" id="UP000198319"/>
    </source>
</evidence>
<dbReference type="EMBL" id="MIKE01000023">
    <property type="protein sequence ID" value="OHT44968.1"/>
    <property type="molecule type" value="Genomic_DNA"/>
</dbReference>
<comment type="caution">
    <text evidence="1">The sequence shown here is derived from an EMBL/GenBank/DDBJ whole genome shotgun (WGS) entry which is preliminary data.</text>
</comment>
<dbReference type="AlphaFoldDB" id="A0A1S1J5F2"/>
<name>A0A1S1J5F2_9FLAO</name>
<dbReference type="EMBL" id="MUHG01000019">
    <property type="protein sequence ID" value="OXB19002.1"/>
    <property type="molecule type" value="Genomic_DNA"/>
</dbReference>
<sequence>MGNIGLGIKKLRLVCDEGFFTFYENRNQSDCSTVRKKVEVAYSTKRTENSKVKRLKILLLCGCFPGLKNPLFELGEI</sequence>
<reference evidence="2 4" key="3">
    <citation type="submission" date="2016-11" db="EMBL/GenBank/DDBJ databases">
        <title>Whole genomes of Flavobacteriaceae.</title>
        <authorList>
            <person name="Stine C."/>
            <person name="Li C."/>
            <person name="Tadesse D."/>
        </authorList>
    </citation>
    <scope>NUCLEOTIDE SEQUENCE [LARGE SCALE GENOMIC DNA]</scope>
    <source>
        <strain evidence="2 4">ATCC BAA-2541</strain>
    </source>
</reference>
<proteinExistence type="predicted"/>
<reference evidence="3" key="1">
    <citation type="submission" date="2016-09" db="EMBL/GenBank/DDBJ databases">
        <authorList>
            <person name="Chen S."/>
            <person name="Walker E."/>
        </authorList>
    </citation>
    <scope>NUCLEOTIDE SEQUENCE [LARGE SCALE GENOMIC DNA]</scope>
    <source>
        <strain evidence="3">MSU</strain>
    </source>
</reference>
<keyword evidence="4" id="KW-1185">Reference proteome</keyword>
<dbReference type="Proteomes" id="UP000180252">
    <property type="component" value="Unassembled WGS sequence"/>
</dbReference>
<dbReference type="Proteomes" id="UP000198319">
    <property type="component" value="Unassembled WGS sequence"/>
</dbReference>
<accession>A0A1S1J5F2</accession>
<evidence type="ECO:0000313" key="3">
    <source>
        <dbReference type="Proteomes" id="UP000180252"/>
    </source>
</evidence>
<reference evidence="1" key="2">
    <citation type="submission" date="2016-09" db="EMBL/GenBank/DDBJ databases">
        <authorList>
            <person name="Capua I."/>
            <person name="De Benedictis P."/>
            <person name="Joannis T."/>
            <person name="Lombin L.H."/>
            <person name="Cattoli G."/>
        </authorList>
    </citation>
    <scope>NUCLEOTIDE SEQUENCE [LARGE SCALE GENOMIC DNA]</scope>
    <source>
        <strain evidence="1">MSU</strain>
    </source>
</reference>